<dbReference type="EMBL" id="JBANQN010000007">
    <property type="protein sequence ID" value="KAK6784374.1"/>
    <property type="molecule type" value="Genomic_DNA"/>
</dbReference>
<accession>A0AAN8Y974</accession>
<sequence length="36" mass="4489">MTKKSLPKKRAWRQTASRLFHSFCTRVRWRNFDDAY</sequence>
<organism evidence="1 2">
    <name type="scientific">Solanum bulbocastanum</name>
    <name type="common">Wild potato</name>
    <dbReference type="NCBI Taxonomy" id="147425"/>
    <lineage>
        <taxon>Eukaryota</taxon>
        <taxon>Viridiplantae</taxon>
        <taxon>Streptophyta</taxon>
        <taxon>Embryophyta</taxon>
        <taxon>Tracheophyta</taxon>
        <taxon>Spermatophyta</taxon>
        <taxon>Magnoliopsida</taxon>
        <taxon>eudicotyledons</taxon>
        <taxon>Gunneridae</taxon>
        <taxon>Pentapetalae</taxon>
        <taxon>asterids</taxon>
        <taxon>lamiids</taxon>
        <taxon>Solanales</taxon>
        <taxon>Solanaceae</taxon>
        <taxon>Solanoideae</taxon>
        <taxon>Solaneae</taxon>
        <taxon>Solanum</taxon>
    </lineage>
</organism>
<dbReference type="Proteomes" id="UP001371456">
    <property type="component" value="Unassembled WGS sequence"/>
</dbReference>
<proteinExistence type="predicted"/>
<keyword evidence="2" id="KW-1185">Reference proteome</keyword>
<gene>
    <name evidence="1" type="ORF">RDI58_017829</name>
</gene>
<protein>
    <submittedName>
        <fullName evidence="1">Uncharacterized protein</fullName>
    </submittedName>
</protein>
<comment type="caution">
    <text evidence="1">The sequence shown here is derived from an EMBL/GenBank/DDBJ whole genome shotgun (WGS) entry which is preliminary data.</text>
</comment>
<reference evidence="1 2" key="1">
    <citation type="submission" date="2024-02" db="EMBL/GenBank/DDBJ databases">
        <title>de novo genome assembly of Solanum bulbocastanum strain 11H21.</title>
        <authorList>
            <person name="Hosaka A.J."/>
        </authorList>
    </citation>
    <scope>NUCLEOTIDE SEQUENCE [LARGE SCALE GENOMIC DNA]</scope>
    <source>
        <tissue evidence="1">Young leaves</tissue>
    </source>
</reference>
<dbReference type="AlphaFoldDB" id="A0AAN8Y974"/>
<evidence type="ECO:0000313" key="1">
    <source>
        <dbReference type="EMBL" id="KAK6784374.1"/>
    </source>
</evidence>
<name>A0AAN8Y974_SOLBU</name>
<evidence type="ECO:0000313" key="2">
    <source>
        <dbReference type="Proteomes" id="UP001371456"/>
    </source>
</evidence>